<dbReference type="InterPro" id="IPR029052">
    <property type="entry name" value="Metallo-depent_PP-like"/>
</dbReference>
<sequence>MHPPLNSAYGCTRAGAGSIGMSGFRFLHAADIHLDSPLSGLSRYEGLPADQLRRATRDAFDNLIEAAIREAVDFVIIAGDLFDGDWKDMSTGLYFARAMGRLEAAGIRVFILKGNHDAESLVTKSLPWPGNVSVFSSRAPQTFDLADLGVALHGQSFPTGAVVEDLSAAYPPPTPGRFNIGVLHTALGGYAQHQTYAPCSVQGLSAKGYDYWALGHVHAQQVVSDDPYIVFPGNLQGRHAKEIGPKGAMLVEVRDGLVVGVKPLELDVLRWIAVEADCTDATTLPDIHERVRSQLIKVRIQDAGDRQAVFRLTLTGQTALSGLLSDRRDALRDEVCAIAEALGDLWLEKLIVRTIPPQELTLGGGDDASGLVDEALGEPELLQLLESELKPFLDAVPQDDGDLDGLRAAARDGDWDTVLAAASLALKTRLAPGGADADR</sequence>
<evidence type="ECO:0000313" key="4">
    <source>
        <dbReference type="Proteomes" id="UP000556201"/>
    </source>
</evidence>
<evidence type="ECO:0000313" key="3">
    <source>
        <dbReference type="EMBL" id="MBB5772108.1"/>
    </source>
</evidence>
<dbReference type="Pfam" id="PF00149">
    <property type="entry name" value="Metallophos"/>
    <property type="match status" value="1"/>
</dbReference>
<dbReference type="PANTHER" id="PTHR30337:SF7">
    <property type="entry name" value="PHOSPHOESTERASE"/>
    <property type="match status" value="1"/>
</dbReference>
<feature type="domain" description="Calcineurin-like phosphoesterase" evidence="2">
    <location>
        <begin position="24"/>
        <end position="219"/>
    </location>
</feature>
<evidence type="ECO:0000256" key="1">
    <source>
        <dbReference type="ARBA" id="ARBA00022801"/>
    </source>
</evidence>
<evidence type="ECO:0000259" key="2">
    <source>
        <dbReference type="Pfam" id="PF00149"/>
    </source>
</evidence>
<dbReference type="AlphaFoldDB" id="A0A7W9L677"/>
<proteinExistence type="predicted"/>
<keyword evidence="3" id="KW-0540">Nuclease</keyword>
<dbReference type="CDD" id="cd00840">
    <property type="entry name" value="MPP_Mre11_N"/>
    <property type="match status" value="1"/>
</dbReference>
<dbReference type="SUPFAM" id="SSF56300">
    <property type="entry name" value="Metallo-dependent phosphatases"/>
    <property type="match status" value="1"/>
</dbReference>
<comment type="caution">
    <text evidence="3">The sequence shown here is derived from an EMBL/GenBank/DDBJ whole genome shotgun (WGS) entry which is preliminary data.</text>
</comment>
<dbReference type="InterPro" id="IPR050535">
    <property type="entry name" value="DNA_Repair-Maintenance_Comp"/>
</dbReference>
<name>A0A7W9L677_BREVE</name>
<dbReference type="GO" id="GO:0004527">
    <property type="term" value="F:exonuclease activity"/>
    <property type="evidence" value="ECO:0007669"/>
    <property type="project" value="UniProtKB-KW"/>
</dbReference>
<dbReference type="RefSeq" id="WP_221415070.1">
    <property type="nucleotide sequence ID" value="NZ_JACHLJ010000002.1"/>
</dbReference>
<dbReference type="InterPro" id="IPR004843">
    <property type="entry name" value="Calcineurin-like_PHP"/>
</dbReference>
<protein>
    <submittedName>
        <fullName evidence="3">DNA repair exonuclease SbcCD nuclease subunit</fullName>
    </submittedName>
</protein>
<gene>
    <name evidence="3" type="ORF">HNP47_002112</name>
</gene>
<dbReference type="PANTHER" id="PTHR30337">
    <property type="entry name" value="COMPONENT OF ATP-DEPENDENT DSDNA EXONUCLEASE"/>
    <property type="match status" value="1"/>
</dbReference>
<dbReference type="InterPro" id="IPR041796">
    <property type="entry name" value="Mre11_N"/>
</dbReference>
<dbReference type="Gene3D" id="3.60.21.10">
    <property type="match status" value="1"/>
</dbReference>
<keyword evidence="1" id="KW-0378">Hydrolase</keyword>
<reference evidence="3 4" key="1">
    <citation type="submission" date="2020-08" db="EMBL/GenBank/DDBJ databases">
        <title>Functional genomics of gut bacteria from endangered species of beetles.</title>
        <authorList>
            <person name="Carlos-Shanley C."/>
        </authorList>
    </citation>
    <scope>NUCLEOTIDE SEQUENCE [LARGE SCALE GENOMIC DNA]</scope>
    <source>
        <strain evidence="3 4">S00192</strain>
    </source>
</reference>
<accession>A0A7W9L677</accession>
<organism evidence="3 4">
    <name type="scientific">Brevundimonas vesicularis</name>
    <name type="common">Pseudomonas vesicularis</name>
    <dbReference type="NCBI Taxonomy" id="41276"/>
    <lineage>
        <taxon>Bacteria</taxon>
        <taxon>Pseudomonadati</taxon>
        <taxon>Pseudomonadota</taxon>
        <taxon>Alphaproteobacteria</taxon>
        <taxon>Caulobacterales</taxon>
        <taxon>Caulobacteraceae</taxon>
        <taxon>Brevundimonas</taxon>
    </lineage>
</organism>
<dbReference type="Proteomes" id="UP000556201">
    <property type="component" value="Unassembled WGS sequence"/>
</dbReference>
<dbReference type="EMBL" id="JACHLJ010000002">
    <property type="protein sequence ID" value="MBB5772108.1"/>
    <property type="molecule type" value="Genomic_DNA"/>
</dbReference>
<keyword evidence="3" id="KW-0269">Exonuclease</keyword>